<organism evidence="1 2">
    <name type="scientific">Mycoplana dimorpha</name>
    <dbReference type="NCBI Taxonomy" id="28320"/>
    <lineage>
        <taxon>Bacteria</taxon>
        <taxon>Pseudomonadati</taxon>
        <taxon>Pseudomonadota</taxon>
        <taxon>Alphaproteobacteria</taxon>
        <taxon>Hyphomicrobiales</taxon>
        <taxon>Rhizobiaceae</taxon>
        <taxon>Mycoplana</taxon>
    </lineage>
</organism>
<dbReference type="Pfam" id="PF00494">
    <property type="entry name" value="SQS_PSY"/>
    <property type="match status" value="1"/>
</dbReference>
<reference evidence="1 2" key="1">
    <citation type="submission" date="2018-04" db="EMBL/GenBank/DDBJ databases">
        <title>Genomic Encyclopedia of Type Strains, Phase IV (KMG-IV): sequencing the most valuable type-strain genomes for metagenomic binning, comparative biology and taxonomic classification.</title>
        <authorList>
            <person name="Goeker M."/>
        </authorList>
    </citation>
    <scope>NUCLEOTIDE SEQUENCE [LARGE SCALE GENOMIC DNA]</scope>
    <source>
        <strain evidence="1 2">DSM 7138</strain>
    </source>
</reference>
<keyword evidence="2" id="KW-1185">Reference proteome</keyword>
<dbReference type="AlphaFoldDB" id="A0A2T5B8C2"/>
<dbReference type="SUPFAM" id="SSF48576">
    <property type="entry name" value="Terpenoid synthases"/>
    <property type="match status" value="1"/>
</dbReference>
<dbReference type="Gene3D" id="1.10.600.10">
    <property type="entry name" value="Farnesyl Diphosphate Synthase"/>
    <property type="match status" value="1"/>
</dbReference>
<sequence length="297" mass="31979">MQKTKGPAGGRDVTSHADAYAYAHCLSALRDTDRDRYLACLLAPPEKQGALAALYAFNAEIARVRDVVHEPLPGEIRLQWWRDTLEGGGDGDAEANPLAAGLLRCVAEHRLPVSVLTDMIEARIFDLYNDPMPDRASLEGYAGETASALIQLASLILDPAGAAQSAAVAGHAGVAQAIAGILLLLPIHRRRGQVYIPADLLAATGLGVDGLIAGKDRERAARTVEAFAGLGREHLRKARAAGEIAPSNRAAFLPVAIAPHVFARAERTGADALEHTVLPAQWRRQWWMWRSLRTGRF</sequence>
<dbReference type="InterPro" id="IPR002060">
    <property type="entry name" value="Squ/phyt_synthse"/>
</dbReference>
<evidence type="ECO:0000313" key="1">
    <source>
        <dbReference type="EMBL" id="PTM95236.1"/>
    </source>
</evidence>
<dbReference type="Proteomes" id="UP000241247">
    <property type="component" value="Unassembled WGS sequence"/>
</dbReference>
<dbReference type="EMBL" id="PZZZ01000004">
    <property type="protein sequence ID" value="PTM95236.1"/>
    <property type="molecule type" value="Genomic_DNA"/>
</dbReference>
<dbReference type="InterPro" id="IPR008949">
    <property type="entry name" value="Isoprenoid_synthase_dom_sf"/>
</dbReference>
<protein>
    <submittedName>
        <fullName evidence="1">Phytoene synthase</fullName>
    </submittedName>
</protein>
<dbReference type="OrthoDB" id="9814909at2"/>
<proteinExistence type="predicted"/>
<comment type="caution">
    <text evidence="1">The sequence shown here is derived from an EMBL/GenBank/DDBJ whole genome shotgun (WGS) entry which is preliminary data.</text>
</comment>
<accession>A0A2T5B8C2</accession>
<evidence type="ECO:0000313" key="2">
    <source>
        <dbReference type="Proteomes" id="UP000241247"/>
    </source>
</evidence>
<dbReference type="RefSeq" id="WP_108002960.1">
    <property type="nucleotide sequence ID" value="NZ_JBHEEX010000007.1"/>
</dbReference>
<gene>
    <name evidence="1" type="ORF">C7449_104310</name>
</gene>
<dbReference type="GO" id="GO:0016765">
    <property type="term" value="F:transferase activity, transferring alkyl or aryl (other than methyl) groups"/>
    <property type="evidence" value="ECO:0007669"/>
    <property type="project" value="UniProtKB-ARBA"/>
</dbReference>
<dbReference type="PANTHER" id="PTHR31480">
    <property type="entry name" value="BIFUNCTIONAL LYCOPENE CYCLASE/PHYTOENE SYNTHASE"/>
    <property type="match status" value="1"/>
</dbReference>
<name>A0A2T5B8C2_MYCDI</name>